<dbReference type="EMBL" id="VSSQ01000057">
    <property type="protein sequence ID" value="MPL71235.1"/>
    <property type="molecule type" value="Genomic_DNA"/>
</dbReference>
<feature type="domain" description="Extensin-like C-terminal" evidence="1">
    <location>
        <begin position="100"/>
        <end position="253"/>
    </location>
</feature>
<gene>
    <name evidence="2" type="ORF">SDC9_17009</name>
</gene>
<dbReference type="InterPro" id="IPR009683">
    <property type="entry name" value="Extensin-like_C"/>
</dbReference>
<comment type="caution">
    <text evidence="2">The sequence shown here is derived from an EMBL/GenBank/DDBJ whole genome shotgun (WGS) entry which is preliminary data.</text>
</comment>
<reference evidence="2" key="1">
    <citation type="submission" date="2019-08" db="EMBL/GenBank/DDBJ databases">
        <authorList>
            <person name="Kucharzyk K."/>
            <person name="Murdoch R.W."/>
            <person name="Higgins S."/>
            <person name="Loffler F."/>
        </authorList>
    </citation>
    <scope>NUCLEOTIDE SEQUENCE</scope>
</reference>
<proteinExistence type="predicted"/>
<organism evidence="2">
    <name type="scientific">bioreactor metagenome</name>
    <dbReference type="NCBI Taxonomy" id="1076179"/>
    <lineage>
        <taxon>unclassified sequences</taxon>
        <taxon>metagenomes</taxon>
        <taxon>ecological metagenomes</taxon>
    </lineage>
</organism>
<sequence>MPVRPRARPAALVPEAGPAAGASLAAGALAPEPETASLALAALRPLPKPAVARAATAAAPREQLIQVSGAGPAKRLAAPGRSGALCGVPGLTGHPIAPIASRVQGCGLPDGVEVTAISGIPLSLPIQVDCNTAVAFKRWLDRGILPAVGNRGGGLARIEVAGSYMCRPRNNQRGAKVSEHGRGHAVDLSGLRLRNGQTITVLAGWKSDARLLKAVHGSACGTFGTVLGPKSDRFHQDHIHVDTAANRGGPYCR</sequence>
<dbReference type="AlphaFoldDB" id="A0A644TWC7"/>
<evidence type="ECO:0000259" key="1">
    <source>
        <dbReference type="Pfam" id="PF06904"/>
    </source>
</evidence>
<dbReference type="Pfam" id="PF06904">
    <property type="entry name" value="Extensin-like_C"/>
    <property type="match status" value="1"/>
</dbReference>
<name>A0A644TWC7_9ZZZZ</name>
<accession>A0A644TWC7</accession>
<protein>
    <recommendedName>
        <fullName evidence="1">Extensin-like C-terminal domain-containing protein</fullName>
    </recommendedName>
</protein>
<evidence type="ECO:0000313" key="2">
    <source>
        <dbReference type="EMBL" id="MPL71235.1"/>
    </source>
</evidence>